<keyword evidence="3" id="KW-1185">Reference proteome</keyword>
<feature type="transmembrane region" description="Helical" evidence="1">
    <location>
        <begin position="34"/>
        <end position="53"/>
    </location>
</feature>
<evidence type="ECO:0000313" key="3">
    <source>
        <dbReference type="Proteomes" id="UP000035909"/>
    </source>
</evidence>
<gene>
    <name evidence="2" type="ORF">ABT57_11370</name>
</gene>
<comment type="caution">
    <text evidence="2">The sequence shown here is derived from an EMBL/GenBank/DDBJ whole genome shotgun (WGS) entry which is preliminary data.</text>
</comment>
<feature type="transmembrane region" description="Helical" evidence="1">
    <location>
        <begin position="86"/>
        <end position="105"/>
    </location>
</feature>
<feature type="transmembrane region" description="Helical" evidence="1">
    <location>
        <begin position="7"/>
        <end position="28"/>
    </location>
</feature>
<keyword evidence="1" id="KW-0812">Transmembrane</keyword>
<dbReference type="EMBL" id="LDOU01000012">
    <property type="protein sequence ID" value="KLV09501.1"/>
    <property type="molecule type" value="Genomic_DNA"/>
</dbReference>
<dbReference type="OrthoDB" id="6267035at2"/>
<accession>A0A0J1HD00</accession>
<dbReference type="STRING" id="320778.ABT57_11370"/>
<organism evidence="2 3">
    <name type="scientific">Photobacterium ganghwense</name>
    <dbReference type="NCBI Taxonomy" id="320778"/>
    <lineage>
        <taxon>Bacteria</taxon>
        <taxon>Pseudomonadati</taxon>
        <taxon>Pseudomonadota</taxon>
        <taxon>Gammaproteobacteria</taxon>
        <taxon>Vibrionales</taxon>
        <taxon>Vibrionaceae</taxon>
        <taxon>Photobacterium</taxon>
    </lineage>
</organism>
<protein>
    <submittedName>
        <fullName evidence="2">Membrane protein</fullName>
    </submittedName>
</protein>
<dbReference type="Proteomes" id="UP000035909">
    <property type="component" value="Unassembled WGS sequence"/>
</dbReference>
<name>A0A0J1HD00_9GAMM</name>
<proteinExistence type="predicted"/>
<evidence type="ECO:0000256" key="1">
    <source>
        <dbReference type="SAM" id="Phobius"/>
    </source>
</evidence>
<sequence length="128" mass="14426">MQRLSKTAVRALHILGVAGSAGGILYGLEKAVWIHWWIMAMVTGILLITFELMQSRLWLIQLKGVLTLVKLGLLSCFFILPEEKAALYVVVILMSVIVAHGPAGLRHYSIWHRRRIDEPKGRKKSMHG</sequence>
<reference evidence="2 3" key="1">
    <citation type="submission" date="2015-05" db="EMBL/GenBank/DDBJ databases">
        <title>Photobacterium galathea sp. nov.</title>
        <authorList>
            <person name="Machado H."/>
            <person name="Gram L."/>
        </authorList>
    </citation>
    <scope>NUCLEOTIDE SEQUENCE [LARGE SCALE GENOMIC DNA]</scope>
    <source>
        <strain evidence="2 3">DSM 22954</strain>
    </source>
</reference>
<evidence type="ECO:0000313" key="2">
    <source>
        <dbReference type="EMBL" id="KLV09501.1"/>
    </source>
</evidence>
<dbReference type="PATRIC" id="fig|320778.3.peg.2474"/>
<feature type="transmembrane region" description="Helical" evidence="1">
    <location>
        <begin position="60"/>
        <end position="80"/>
    </location>
</feature>
<keyword evidence="1" id="KW-0472">Membrane</keyword>
<dbReference type="AlphaFoldDB" id="A0A0J1HD00"/>
<keyword evidence="1" id="KW-1133">Transmembrane helix</keyword>